<dbReference type="SMART" id="SM00220">
    <property type="entry name" value="S_TKc"/>
    <property type="match status" value="1"/>
</dbReference>
<evidence type="ECO:0000256" key="8">
    <source>
        <dbReference type="ARBA" id="ARBA00048679"/>
    </source>
</evidence>
<dbReference type="CDD" id="cd06577">
    <property type="entry name" value="PASTA_pknB"/>
    <property type="match status" value="3"/>
</dbReference>
<evidence type="ECO:0000313" key="14">
    <source>
        <dbReference type="Proteomes" id="UP000830167"/>
    </source>
</evidence>
<keyword evidence="14" id="KW-1185">Reference proteome</keyword>
<comment type="catalytic activity">
    <reaction evidence="7">
        <text>L-threonyl-[protein] + ATP = O-phospho-L-threonyl-[protein] + ADP + H(+)</text>
        <dbReference type="Rhea" id="RHEA:46608"/>
        <dbReference type="Rhea" id="RHEA-COMP:11060"/>
        <dbReference type="Rhea" id="RHEA-COMP:11605"/>
        <dbReference type="ChEBI" id="CHEBI:15378"/>
        <dbReference type="ChEBI" id="CHEBI:30013"/>
        <dbReference type="ChEBI" id="CHEBI:30616"/>
        <dbReference type="ChEBI" id="CHEBI:61977"/>
        <dbReference type="ChEBI" id="CHEBI:456216"/>
        <dbReference type="EC" id="2.7.11.1"/>
    </reaction>
</comment>
<dbReference type="Gene3D" id="3.30.10.20">
    <property type="match status" value="3"/>
</dbReference>
<evidence type="ECO:0000256" key="3">
    <source>
        <dbReference type="ARBA" id="ARBA00022679"/>
    </source>
</evidence>
<dbReference type="PANTHER" id="PTHR43289:SF34">
    <property type="entry name" value="SERINE_THREONINE-PROTEIN KINASE YBDM-RELATED"/>
    <property type="match status" value="1"/>
</dbReference>
<dbReference type="CDD" id="cd14014">
    <property type="entry name" value="STKc_PknB_like"/>
    <property type="match status" value="1"/>
</dbReference>
<accession>A0ABY4CFZ1</accession>
<proteinExistence type="predicted"/>
<dbReference type="InterPro" id="IPR011009">
    <property type="entry name" value="Kinase-like_dom_sf"/>
</dbReference>
<keyword evidence="10" id="KW-0812">Transmembrane</keyword>
<comment type="catalytic activity">
    <reaction evidence="8">
        <text>L-seryl-[protein] + ATP = O-phospho-L-seryl-[protein] + ADP + H(+)</text>
        <dbReference type="Rhea" id="RHEA:17989"/>
        <dbReference type="Rhea" id="RHEA-COMP:9863"/>
        <dbReference type="Rhea" id="RHEA-COMP:11604"/>
        <dbReference type="ChEBI" id="CHEBI:15378"/>
        <dbReference type="ChEBI" id="CHEBI:29999"/>
        <dbReference type="ChEBI" id="CHEBI:30616"/>
        <dbReference type="ChEBI" id="CHEBI:83421"/>
        <dbReference type="ChEBI" id="CHEBI:456216"/>
        <dbReference type="EC" id="2.7.11.1"/>
    </reaction>
</comment>
<evidence type="ECO:0000256" key="10">
    <source>
        <dbReference type="SAM" id="Phobius"/>
    </source>
</evidence>
<keyword evidence="5 13" id="KW-0418">Kinase</keyword>
<dbReference type="Gene3D" id="1.10.510.10">
    <property type="entry name" value="Transferase(Phosphotransferase) domain 1"/>
    <property type="match status" value="1"/>
</dbReference>
<dbReference type="PROSITE" id="PS51178">
    <property type="entry name" value="PASTA"/>
    <property type="match status" value="3"/>
</dbReference>
<feature type="compositionally biased region" description="Basic and acidic residues" evidence="9">
    <location>
        <begin position="300"/>
        <end position="328"/>
    </location>
</feature>
<evidence type="ECO:0000256" key="1">
    <source>
        <dbReference type="ARBA" id="ARBA00012513"/>
    </source>
</evidence>
<feature type="region of interest" description="Disordered" evidence="9">
    <location>
        <begin position="396"/>
        <end position="416"/>
    </location>
</feature>
<dbReference type="GO" id="GO:0016301">
    <property type="term" value="F:kinase activity"/>
    <property type="evidence" value="ECO:0007669"/>
    <property type="project" value="UniProtKB-KW"/>
</dbReference>
<feature type="domain" description="PASTA" evidence="12">
    <location>
        <begin position="363"/>
        <end position="432"/>
    </location>
</feature>
<protein>
    <recommendedName>
        <fullName evidence="1">non-specific serine/threonine protein kinase</fullName>
        <ecNumber evidence="1">2.7.11.1</ecNumber>
    </recommendedName>
</protein>
<evidence type="ECO:0000256" key="6">
    <source>
        <dbReference type="ARBA" id="ARBA00022840"/>
    </source>
</evidence>
<feature type="domain" description="PASTA" evidence="12">
    <location>
        <begin position="502"/>
        <end position="568"/>
    </location>
</feature>
<dbReference type="PROSITE" id="PS50011">
    <property type="entry name" value="PROTEIN_KINASE_DOM"/>
    <property type="match status" value="1"/>
</dbReference>
<reference evidence="13" key="1">
    <citation type="submission" date="2021-12" db="EMBL/GenBank/DDBJ databases">
        <title>Alicyclobacillaceae gen. nov., sp. nov., isolated from chalcocite enrichment system.</title>
        <authorList>
            <person name="Jiang Z."/>
        </authorList>
    </citation>
    <scope>NUCLEOTIDE SEQUENCE</scope>
    <source>
        <strain evidence="13">MYW30-H2</strain>
    </source>
</reference>
<dbReference type="InterPro" id="IPR005543">
    <property type="entry name" value="PASTA_dom"/>
</dbReference>
<dbReference type="SUPFAM" id="SSF56112">
    <property type="entry name" value="Protein kinase-like (PK-like)"/>
    <property type="match status" value="1"/>
</dbReference>
<dbReference type="Proteomes" id="UP000830167">
    <property type="component" value="Chromosome"/>
</dbReference>
<keyword evidence="6" id="KW-0067">ATP-binding</keyword>
<feature type="domain" description="PASTA" evidence="12">
    <location>
        <begin position="433"/>
        <end position="501"/>
    </location>
</feature>
<keyword evidence="4" id="KW-0547">Nucleotide-binding</keyword>
<keyword evidence="3" id="KW-0808">Transferase</keyword>
<dbReference type="PROSITE" id="PS00108">
    <property type="entry name" value="PROTEIN_KINASE_ST"/>
    <property type="match status" value="1"/>
</dbReference>
<keyword evidence="10" id="KW-0472">Membrane</keyword>
<evidence type="ECO:0000256" key="5">
    <source>
        <dbReference type="ARBA" id="ARBA00022777"/>
    </source>
</evidence>
<keyword evidence="10" id="KW-1133">Transmembrane helix</keyword>
<dbReference type="InterPro" id="IPR008271">
    <property type="entry name" value="Ser/Thr_kinase_AS"/>
</dbReference>
<dbReference type="PANTHER" id="PTHR43289">
    <property type="entry name" value="MITOGEN-ACTIVATED PROTEIN KINASE KINASE KINASE 20-RELATED"/>
    <property type="match status" value="1"/>
</dbReference>
<keyword evidence="2" id="KW-0723">Serine/threonine-protein kinase</keyword>
<dbReference type="EC" id="2.7.11.1" evidence="1"/>
<evidence type="ECO:0000256" key="2">
    <source>
        <dbReference type="ARBA" id="ARBA00022527"/>
    </source>
</evidence>
<name>A0ABY4CFZ1_9BACL</name>
<evidence type="ECO:0000259" key="11">
    <source>
        <dbReference type="PROSITE" id="PS50011"/>
    </source>
</evidence>
<evidence type="ECO:0000256" key="4">
    <source>
        <dbReference type="ARBA" id="ARBA00022741"/>
    </source>
</evidence>
<dbReference type="SMART" id="SM00740">
    <property type="entry name" value="PASTA"/>
    <property type="match status" value="3"/>
</dbReference>
<evidence type="ECO:0000313" key="13">
    <source>
        <dbReference type="EMBL" id="UOF89204.1"/>
    </source>
</evidence>
<gene>
    <name evidence="13" type="primary">pknB</name>
    <name evidence="13" type="ORF">LSG31_14940</name>
</gene>
<organism evidence="13 14">
    <name type="scientific">Fodinisporobacter ferrooxydans</name>
    <dbReference type="NCBI Taxonomy" id="2901836"/>
    <lineage>
        <taxon>Bacteria</taxon>
        <taxon>Bacillati</taxon>
        <taxon>Bacillota</taxon>
        <taxon>Bacilli</taxon>
        <taxon>Bacillales</taxon>
        <taxon>Alicyclobacillaceae</taxon>
        <taxon>Fodinisporobacter</taxon>
    </lineage>
</organism>
<sequence length="650" mass="71690">MIGRKLGNRYEVEERLGGGGMAVVYRGVDTLLNRNVSIKVLRSQFAGDEEFVYRFRREAQAAASLSHPNIVNIYDVGTDDEDHFIVMEYIDGCTLKEKIESLGALQAEEAVRIAKQICDALEHAHAHNIVHRDIKPHNILISKDGRVKVTDFGIARAITSDTITHNDSSVLGSVHYFSPEQARGGLADVKSDLYSLGVVLYEMVTGQVPFSGDTPVSIALKHLQESFVEPRMIKPSIPQSVENIILRALLKDPLQRYQSARELYRDLDRAFIQPNMPKFLPPEVRDDQATIQVPPVFDSQRPRFEGKEGHGSPLHTEPKKPMKQRDEKKGKKFWRPVIWLFVILVILIIGSIGGYKAYSTFFNVPTIVVPNVIGKTYDQAVTVLENAGFQPTQIHETKQADNKTPANQVMKQDPDKDMSVKQGRDIYLTVSTGPQQVNLPDVTGKQQAEALQMLEDAGISADKIKTVNQTNDQVAKGTVISMNPAAGSVSANTTVTLYVSAGVASVAVPDVTGKTYDDAINTLQQAGFVPNIVQSPSFTVKQNMVIKTDPAANQNVQKGSKVNVTVSSGYPSDAHEVAVDINIKVDPTKVPMDVLITYTDPRGTDQQAVKQQITKDTTFTVHVYTLPNQAAAIKVYENGKLTNMKTIPYQ</sequence>
<dbReference type="NCBIfam" id="NF033483">
    <property type="entry name" value="PknB_PASTA_kin"/>
    <property type="match status" value="1"/>
</dbReference>
<dbReference type="Pfam" id="PF03793">
    <property type="entry name" value="PASTA"/>
    <property type="match status" value="3"/>
</dbReference>
<dbReference type="InterPro" id="IPR000719">
    <property type="entry name" value="Prot_kinase_dom"/>
</dbReference>
<dbReference type="RefSeq" id="WP_347435888.1">
    <property type="nucleotide sequence ID" value="NZ_CP089291.1"/>
</dbReference>
<dbReference type="Gene3D" id="3.30.200.20">
    <property type="entry name" value="Phosphorylase Kinase, domain 1"/>
    <property type="match status" value="1"/>
</dbReference>
<dbReference type="Pfam" id="PF00069">
    <property type="entry name" value="Pkinase"/>
    <property type="match status" value="1"/>
</dbReference>
<feature type="domain" description="Protein kinase" evidence="11">
    <location>
        <begin position="10"/>
        <end position="272"/>
    </location>
</feature>
<dbReference type="EMBL" id="CP089291">
    <property type="protein sequence ID" value="UOF89204.1"/>
    <property type="molecule type" value="Genomic_DNA"/>
</dbReference>
<evidence type="ECO:0000256" key="7">
    <source>
        <dbReference type="ARBA" id="ARBA00047899"/>
    </source>
</evidence>
<feature type="transmembrane region" description="Helical" evidence="10">
    <location>
        <begin position="333"/>
        <end position="355"/>
    </location>
</feature>
<feature type="region of interest" description="Disordered" evidence="9">
    <location>
        <begin position="299"/>
        <end position="328"/>
    </location>
</feature>
<evidence type="ECO:0000259" key="12">
    <source>
        <dbReference type="PROSITE" id="PS51178"/>
    </source>
</evidence>
<evidence type="ECO:0000256" key="9">
    <source>
        <dbReference type="SAM" id="MobiDB-lite"/>
    </source>
</evidence>